<comment type="caution">
    <text evidence="1">The sequence shown here is derived from an EMBL/GenBank/DDBJ whole genome shotgun (WGS) entry which is preliminary data.</text>
</comment>
<gene>
    <name evidence="1" type="ORF">HMPREF9303_2289</name>
</gene>
<organism evidence="1 2">
    <name type="scientific">Prevotella denticola CRIS 18C-A</name>
    <dbReference type="NCBI Taxonomy" id="944557"/>
    <lineage>
        <taxon>Bacteria</taxon>
        <taxon>Pseudomonadati</taxon>
        <taxon>Bacteroidota</taxon>
        <taxon>Bacteroidia</taxon>
        <taxon>Bacteroidales</taxon>
        <taxon>Prevotellaceae</taxon>
        <taxon>Prevotella</taxon>
    </lineage>
</organism>
<reference evidence="1 2" key="1">
    <citation type="submission" date="2011-02" db="EMBL/GenBank/DDBJ databases">
        <authorList>
            <person name="Durkin A.S."/>
            <person name="Madupu R."/>
            <person name="Torralba M."/>
            <person name="Gillis M."/>
            <person name="Methe B."/>
            <person name="Sutton G."/>
            <person name="Nelson K.E."/>
        </authorList>
    </citation>
    <scope>NUCLEOTIDE SEQUENCE [LARGE SCALE GENOMIC DNA]</scope>
    <source>
        <strain evidence="1 2">CRIS 18C-A</strain>
    </source>
</reference>
<sequence>MRHGAWDGDFLQNLSGNEVENEIKFVHLQHITNRHLI</sequence>
<dbReference type="Proteomes" id="UP000003155">
    <property type="component" value="Unassembled WGS sequence"/>
</dbReference>
<dbReference type="AlphaFoldDB" id="F0H3V3"/>
<proteinExistence type="predicted"/>
<name>F0H3V3_9BACT</name>
<dbReference type="EMBL" id="AEXO01000008">
    <property type="protein sequence ID" value="EGC87509.1"/>
    <property type="molecule type" value="Genomic_DNA"/>
</dbReference>
<evidence type="ECO:0000313" key="1">
    <source>
        <dbReference type="EMBL" id="EGC87509.1"/>
    </source>
</evidence>
<protein>
    <submittedName>
        <fullName evidence="1">Uncharacterized protein</fullName>
    </submittedName>
</protein>
<accession>F0H3V3</accession>
<keyword evidence="2" id="KW-1185">Reference proteome</keyword>
<evidence type="ECO:0000313" key="2">
    <source>
        <dbReference type="Proteomes" id="UP000003155"/>
    </source>
</evidence>